<dbReference type="HOGENOM" id="CLU_031506_4_0_10"/>
<dbReference type="PANTHER" id="PTHR46124">
    <property type="entry name" value="D-AMINOACYL-TRNA DEACYLASE"/>
    <property type="match status" value="1"/>
</dbReference>
<evidence type="ECO:0000313" key="5">
    <source>
        <dbReference type="EMBL" id="AFC23360.1"/>
    </source>
</evidence>
<dbReference type="InterPro" id="IPR032466">
    <property type="entry name" value="Metal_Hydrolase"/>
</dbReference>
<dbReference type="InterPro" id="IPR018228">
    <property type="entry name" value="DNase_TatD-rel_CS"/>
</dbReference>
<dbReference type="SUPFAM" id="SSF51556">
    <property type="entry name" value="Metallo-dependent hydrolases"/>
    <property type="match status" value="1"/>
</dbReference>
<dbReference type="GO" id="GO:0016788">
    <property type="term" value="F:hydrolase activity, acting on ester bonds"/>
    <property type="evidence" value="ECO:0007669"/>
    <property type="project" value="InterPro"/>
</dbReference>
<dbReference type="KEGG" id="sgn:SGRA_0621"/>
<dbReference type="OrthoDB" id="9810005at2"/>
<keyword evidence="2 4" id="KW-0479">Metal-binding</keyword>
<reference evidence="5 6" key="1">
    <citation type="journal article" date="2012" name="Stand. Genomic Sci.">
        <title>Complete genome sequencing and analysis of Saprospira grandis str. Lewin, a predatory marine bacterium.</title>
        <authorList>
            <person name="Saw J.H."/>
            <person name="Yuryev A."/>
            <person name="Kanbe M."/>
            <person name="Hou S."/>
            <person name="Young A.G."/>
            <person name="Aizawa S."/>
            <person name="Alam M."/>
        </authorList>
    </citation>
    <scope>NUCLEOTIDE SEQUENCE [LARGE SCALE GENOMIC DNA]</scope>
    <source>
        <strain evidence="5 6">Lewin</strain>
    </source>
</reference>
<dbReference type="Proteomes" id="UP000007519">
    <property type="component" value="Chromosome"/>
</dbReference>
<feature type="binding site" evidence="4">
    <location>
        <position position="97"/>
    </location>
    <ligand>
        <name>a divalent metal cation</name>
        <dbReference type="ChEBI" id="CHEBI:60240"/>
        <label>1</label>
    </ligand>
</feature>
<dbReference type="RefSeq" id="WP_014373604.1">
    <property type="nucleotide sequence ID" value="NC_016940.1"/>
</dbReference>
<dbReference type="FunFam" id="3.20.20.140:FF:000005">
    <property type="entry name" value="TatD family hydrolase"/>
    <property type="match status" value="1"/>
</dbReference>
<dbReference type="PIRSF" id="PIRSF005902">
    <property type="entry name" value="DNase_TatD"/>
    <property type="match status" value="1"/>
</dbReference>
<organism evidence="5 6">
    <name type="scientific">Saprospira grandis (strain Lewin)</name>
    <dbReference type="NCBI Taxonomy" id="984262"/>
    <lineage>
        <taxon>Bacteria</taxon>
        <taxon>Pseudomonadati</taxon>
        <taxon>Bacteroidota</taxon>
        <taxon>Saprospiria</taxon>
        <taxon>Saprospirales</taxon>
        <taxon>Saprospiraceae</taxon>
        <taxon>Saprospira</taxon>
    </lineage>
</organism>
<dbReference type="AlphaFoldDB" id="H6L0D0"/>
<dbReference type="eggNOG" id="COG0084">
    <property type="taxonomic scope" value="Bacteria"/>
</dbReference>
<dbReference type="NCBIfam" id="TIGR00010">
    <property type="entry name" value="YchF/TatD family DNA exonuclease"/>
    <property type="match status" value="1"/>
</dbReference>
<sequence length="272" mass="30872">MQNLGLIDTHAHLYSDKFEEDRSEMMQRAFDAGLSHIFLPNIDSSSIEPMLALEAAYPQQCFAMMGLHPCSVGKNMEEELALVKNWLEKRPFVAVGEIGLDYYWSMEFVEEQKEAFRRQSRWAMQLNLPIVIHARDSIDDLIELVEELQKEGPLRGVFHCFTGTLEQAQKIIELGFYLGFGGVLTFKKAGLDQLIPHLPLSKIVIETDAPYLSPTPKRGKRNESAYLLYVAQKMADIKGISLEELAQTLKTNSLALFDLSVLEDRIAFKSDL</sequence>
<accession>H6L0D0</accession>
<dbReference type="STRING" id="984262.SGRA_0621"/>
<evidence type="ECO:0000256" key="2">
    <source>
        <dbReference type="ARBA" id="ARBA00022723"/>
    </source>
</evidence>
<name>H6L0D0_SAPGL</name>
<evidence type="ECO:0000313" key="6">
    <source>
        <dbReference type="Proteomes" id="UP000007519"/>
    </source>
</evidence>
<feature type="binding site" evidence="4">
    <location>
        <position position="133"/>
    </location>
    <ligand>
        <name>a divalent metal cation</name>
        <dbReference type="ChEBI" id="CHEBI:60240"/>
        <label>2</label>
    </ligand>
</feature>
<feature type="binding site" evidence="4">
    <location>
        <position position="208"/>
    </location>
    <ligand>
        <name>a divalent metal cation</name>
        <dbReference type="ChEBI" id="CHEBI:60240"/>
        <label>1</label>
    </ligand>
</feature>
<proteinExistence type="inferred from homology"/>
<dbReference type="GO" id="GO:0005829">
    <property type="term" value="C:cytosol"/>
    <property type="evidence" value="ECO:0007669"/>
    <property type="project" value="TreeGrafter"/>
</dbReference>
<evidence type="ECO:0000256" key="3">
    <source>
        <dbReference type="ARBA" id="ARBA00022801"/>
    </source>
</evidence>
<dbReference type="Gene3D" id="3.20.20.140">
    <property type="entry name" value="Metal-dependent hydrolases"/>
    <property type="match status" value="1"/>
</dbReference>
<feature type="binding site" evidence="4">
    <location>
        <position position="10"/>
    </location>
    <ligand>
        <name>a divalent metal cation</name>
        <dbReference type="ChEBI" id="CHEBI:60240"/>
        <label>1</label>
    </ligand>
</feature>
<feature type="binding site" evidence="4">
    <location>
        <position position="159"/>
    </location>
    <ligand>
        <name>a divalent metal cation</name>
        <dbReference type="ChEBI" id="CHEBI:60240"/>
        <label>2</label>
    </ligand>
</feature>
<dbReference type="PANTHER" id="PTHR46124:SF4">
    <property type="entry name" value="HYDROLASE TATD"/>
    <property type="match status" value="1"/>
</dbReference>
<dbReference type="Pfam" id="PF01026">
    <property type="entry name" value="TatD_DNase"/>
    <property type="match status" value="1"/>
</dbReference>
<dbReference type="CDD" id="cd01310">
    <property type="entry name" value="TatD_DNAse"/>
    <property type="match status" value="1"/>
</dbReference>
<dbReference type="GO" id="GO:0046872">
    <property type="term" value="F:metal ion binding"/>
    <property type="evidence" value="ECO:0007669"/>
    <property type="project" value="UniProtKB-KW"/>
</dbReference>
<dbReference type="InterPro" id="IPR001130">
    <property type="entry name" value="TatD-like"/>
</dbReference>
<dbReference type="InterPro" id="IPR015991">
    <property type="entry name" value="TatD/YcfH-like"/>
</dbReference>
<keyword evidence="3 5" id="KW-0378">Hydrolase</keyword>
<evidence type="ECO:0000256" key="4">
    <source>
        <dbReference type="PIRSR" id="PIRSR005902-1"/>
    </source>
</evidence>
<dbReference type="PROSITE" id="PS01091">
    <property type="entry name" value="TATD_3"/>
    <property type="match status" value="1"/>
</dbReference>
<comment type="similarity">
    <text evidence="1">Belongs to the metallo-dependent hydrolases superfamily. TatD-type hydrolase family.</text>
</comment>
<gene>
    <name evidence="5" type="primary">tatD</name>
    <name evidence="5" type="ordered locus">SGRA_0621</name>
</gene>
<keyword evidence="6" id="KW-1185">Reference proteome</keyword>
<feature type="binding site" evidence="4">
    <location>
        <position position="12"/>
    </location>
    <ligand>
        <name>a divalent metal cation</name>
        <dbReference type="ChEBI" id="CHEBI:60240"/>
        <label>1</label>
    </ligand>
</feature>
<dbReference type="EC" id="3.1.21.-" evidence="5"/>
<dbReference type="GO" id="GO:0004536">
    <property type="term" value="F:DNA nuclease activity"/>
    <property type="evidence" value="ECO:0007669"/>
    <property type="project" value="InterPro"/>
</dbReference>
<evidence type="ECO:0000256" key="1">
    <source>
        <dbReference type="ARBA" id="ARBA00009275"/>
    </source>
</evidence>
<protein>
    <submittedName>
        <fullName evidence="5">Hydrolase, TatD family protein</fullName>
        <ecNumber evidence="5">3.1.21.-</ecNumber>
    </submittedName>
</protein>
<dbReference type="EMBL" id="CP002831">
    <property type="protein sequence ID" value="AFC23360.1"/>
    <property type="molecule type" value="Genomic_DNA"/>
</dbReference>